<dbReference type="InterPro" id="IPR051558">
    <property type="entry name" value="Metallophosphoesterase_PAP"/>
</dbReference>
<dbReference type="InterPro" id="IPR029052">
    <property type="entry name" value="Metallo-depent_PP-like"/>
</dbReference>
<keyword evidence="1" id="KW-0732">Signal</keyword>
<organism evidence="4 6">
    <name type="scientific">Medicago truncatula</name>
    <name type="common">Barrel medic</name>
    <name type="synonym">Medicago tribuloides</name>
    <dbReference type="NCBI Taxonomy" id="3880"/>
    <lineage>
        <taxon>Eukaryota</taxon>
        <taxon>Viridiplantae</taxon>
        <taxon>Streptophyta</taxon>
        <taxon>Embryophyta</taxon>
        <taxon>Tracheophyta</taxon>
        <taxon>Spermatophyta</taxon>
        <taxon>Magnoliopsida</taxon>
        <taxon>eudicotyledons</taxon>
        <taxon>Gunneridae</taxon>
        <taxon>Pentapetalae</taxon>
        <taxon>rosids</taxon>
        <taxon>fabids</taxon>
        <taxon>Fabales</taxon>
        <taxon>Fabaceae</taxon>
        <taxon>Papilionoideae</taxon>
        <taxon>50 kb inversion clade</taxon>
        <taxon>NPAAA clade</taxon>
        <taxon>Hologalegina</taxon>
        <taxon>IRL clade</taxon>
        <taxon>Trifolieae</taxon>
        <taxon>Medicago</taxon>
    </lineage>
</organism>
<dbReference type="EnsemblPlants" id="KEH16390">
    <property type="protein sequence ID" value="KEH16390"/>
    <property type="gene ID" value="MTR_0200s0050"/>
</dbReference>
<dbReference type="STRING" id="3880.A0A072TS89"/>
<dbReference type="AlphaFoldDB" id="A0A072TS89"/>
<dbReference type="Pfam" id="PF00149">
    <property type="entry name" value="Metallophos"/>
    <property type="match status" value="1"/>
</dbReference>
<dbReference type="PANTHER" id="PTHR10161">
    <property type="entry name" value="TARTRATE-RESISTANT ACID PHOSPHATASE TYPE 5"/>
    <property type="match status" value="1"/>
</dbReference>
<sequence length="221" mass="25009">MVNDLHAVLGNHDYRGDVEAQLSPFLRQIDSRWLCLRSFIVDSELVEIFFVDTTPFVEEYFTVPEHHYDWNGVNPPQTYIANLLKDVEMALRESTAKWKIVVGHHAIRSAGHHGDTKELVNLLLPILQANHVDFYMNGHDHCLEHISDLSSPIQFLVSGAGSKAWRGDVRETTGNGVNFFYDGQGFMSVQLTRTDANIVFYDVSGQVLHKTTSSKQLHSSI</sequence>
<feature type="domain" description="Calcineurin-like phosphoesterase" evidence="3">
    <location>
        <begin position="4"/>
        <end position="142"/>
    </location>
</feature>
<evidence type="ECO:0000313" key="6">
    <source>
        <dbReference type="Proteomes" id="UP000002051"/>
    </source>
</evidence>
<gene>
    <name evidence="5" type="primary">25480627</name>
    <name evidence="4" type="ORF">MTR_0200s0050</name>
</gene>
<reference evidence="4 6" key="1">
    <citation type="journal article" date="2011" name="Nature">
        <title>The Medicago genome provides insight into the evolution of rhizobial symbioses.</title>
        <authorList>
            <person name="Young N.D."/>
            <person name="Debelle F."/>
            <person name="Oldroyd G.E."/>
            <person name="Geurts R."/>
            <person name="Cannon S.B."/>
            <person name="Udvardi M.K."/>
            <person name="Benedito V.A."/>
            <person name="Mayer K.F."/>
            <person name="Gouzy J."/>
            <person name="Schoof H."/>
            <person name="Van de Peer Y."/>
            <person name="Proost S."/>
            <person name="Cook D.R."/>
            <person name="Meyers B.C."/>
            <person name="Spannagl M."/>
            <person name="Cheung F."/>
            <person name="De Mita S."/>
            <person name="Krishnakumar V."/>
            <person name="Gundlach H."/>
            <person name="Zhou S."/>
            <person name="Mudge J."/>
            <person name="Bharti A.K."/>
            <person name="Murray J.D."/>
            <person name="Naoumkina M.A."/>
            <person name="Rosen B."/>
            <person name="Silverstein K.A."/>
            <person name="Tang H."/>
            <person name="Rombauts S."/>
            <person name="Zhao P.X."/>
            <person name="Zhou P."/>
            <person name="Barbe V."/>
            <person name="Bardou P."/>
            <person name="Bechner M."/>
            <person name="Bellec A."/>
            <person name="Berger A."/>
            <person name="Berges H."/>
            <person name="Bidwell S."/>
            <person name="Bisseling T."/>
            <person name="Choisne N."/>
            <person name="Couloux A."/>
            <person name="Denny R."/>
            <person name="Deshpande S."/>
            <person name="Dai X."/>
            <person name="Doyle J.J."/>
            <person name="Dudez A.M."/>
            <person name="Farmer A.D."/>
            <person name="Fouteau S."/>
            <person name="Franken C."/>
            <person name="Gibelin C."/>
            <person name="Gish J."/>
            <person name="Goldstein S."/>
            <person name="Gonzalez A.J."/>
            <person name="Green P.J."/>
            <person name="Hallab A."/>
            <person name="Hartog M."/>
            <person name="Hua A."/>
            <person name="Humphray S.J."/>
            <person name="Jeong D.H."/>
            <person name="Jing Y."/>
            <person name="Jocker A."/>
            <person name="Kenton S.M."/>
            <person name="Kim D.J."/>
            <person name="Klee K."/>
            <person name="Lai H."/>
            <person name="Lang C."/>
            <person name="Lin S."/>
            <person name="Macmil S.L."/>
            <person name="Magdelenat G."/>
            <person name="Matthews L."/>
            <person name="McCorrison J."/>
            <person name="Monaghan E.L."/>
            <person name="Mun J.H."/>
            <person name="Najar F.Z."/>
            <person name="Nicholson C."/>
            <person name="Noirot C."/>
            <person name="O'Bleness M."/>
            <person name="Paule C.R."/>
            <person name="Poulain J."/>
            <person name="Prion F."/>
            <person name="Qin B."/>
            <person name="Qu C."/>
            <person name="Retzel E.F."/>
            <person name="Riddle C."/>
            <person name="Sallet E."/>
            <person name="Samain S."/>
            <person name="Samson N."/>
            <person name="Sanders I."/>
            <person name="Saurat O."/>
            <person name="Scarpelli C."/>
            <person name="Schiex T."/>
            <person name="Segurens B."/>
            <person name="Severin A.J."/>
            <person name="Sherrier D.J."/>
            <person name="Shi R."/>
            <person name="Sims S."/>
            <person name="Singer S.R."/>
            <person name="Sinharoy S."/>
            <person name="Sterck L."/>
            <person name="Viollet A."/>
            <person name="Wang B.B."/>
            <person name="Wang K."/>
            <person name="Wang M."/>
            <person name="Wang X."/>
            <person name="Warfsmann J."/>
            <person name="Weissenbach J."/>
            <person name="White D.D."/>
            <person name="White J.D."/>
            <person name="Wiley G.B."/>
            <person name="Wincker P."/>
            <person name="Xing Y."/>
            <person name="Yang L."/>
            <person name="Yao Z."/>
            <person name="Ying F."/>
            <person name="Zhai J."/>
            <person name="Zhou L."/>
            <person name="Zuber A."/>
            <person name="Denarie J."/>
            <person name="Dixon R.A."/>
            <person name="May G.D."/>
            <person name="Schwartz D.C."/>
            <person name="Rogers J."/>
            <person name="Quetier F."/>
            <person name="Town C.D."/>
            <person name="Roe B.A."/>
        </authorList>
    </citation>
    <scope>NUCLEOTIDE SEQUENCE [LARGE SCALE GENOMIC DNA]</scope>
    <source>
        <strain evidence="4">A17</strain>
        <strain evidence="5 6">cv. Jemalong A17</strain>
    </source>
</reference>
<dbReference type="EMBL" id="KL402925">
    <property type="protein sequence ID" value="KEH16390.1"/>
    <property type="molecule type" value="Genomic_DNA"/>
</dbReference>
<dbReference type="Gene3D" id="3.60.21.10">
    <property type="match status" value="1"/>
</dbReference>
<protein>
    <submittedName>
        <fullName evidence="4">Purple acid phosphatase family protein</fullName>
    </submittedName>
</protein>
<dbReference type="SUPFAM" id="SSF56300">
    <property type="entry name" value="Metallo-dependent phosphatases"/>
    <property type="match status" value="1"/>
</dbReference>
<dbReference type="HOGENOM" id="CLU_043332_3_0_1"/>
<evidence type="ECO:0000256" key="1">
    <source>
        <dbReference type="ARBA" id="ARBA00022729"/>
    </source>
</evidence>
<evidence type="ECO:0000313" key="4">
    <source>
        <dbReference type="EMBL" id="KEH16390.1"/>
    </source>
</evidence>
<accession>A0A072TS89</accession>
<evidence type="ECO:0000313" key="5">
    <source>
        <dbReference type="EnsemblPlants" id="KEH16390"/>
    </source>
</evidence>
<evidence type="ECO:0000259" key="3">
    <source>
        <dbReference type="Pfam" id="PF00149"/>
    </source>
</evidence>
<evidence type="ECO:0000256" key="2">
    <source>
        <dbReference type="ARBA" id="ARBA00022801"/>
    </source>
</evidence>
<proteinExistence type="predicted"/>
<dbReference type="InterPro" id="IPR004843">
    <property type="entry name" value="Calcineurin-like_PHP"/>
</dbReference>
<reference evidence="4 6" key="2">
    <citation type="journal article" date="2014" name="BMC Genomics">
        <title>An improved genome release (version Mt4.0) for the model legume Medicago truncatula.</title>
        <authorList>
            <person name="Tang H."/>
            <person name="Krishnakumar V."/>
            <person name="Bidwell S."/>
            <person name="Rosen B."/>
            <person name="Chan A."/>
            <person name="Zhou S."/>
            <person name="Gentzbittel L."/>
            <person name="Childs K.L."/>
            <person name="Yandell M."/>
            <person name="Gundlach H."/>
            <person name="Mayer K.F."/>
            <person name="Schwartz D.C."/>
            <person name="Town C.D."/>
        </authorList>
    </citation>
    <scope>GENOME REANNOTATION</scope>
    <source>
        <strain evidence="4">A17</strain>
        <strain evidence="5 6">cv. Jemalong A17</strain>
    </source>
</reference>
<dbReference type="GO" id="GO:0016787">
    <property type="term" value="F:hydrolase activity"/>
    <property type="evidence" value="ECO:0007669"/>
    <property type="project" value="UniProtKB-KW"/>
</dbReference>
<keyword evidence="2" id="KW-0378">Hydrolase</keyword>
<dbReference type="PANTHER" id="PTHR10161:SF14">
    <property type="entry name" value="TARTRATE-RESISTANT ACID PHOSPHATASE TYPE 5"/>
    <property type="match status" value="1"/>
</dbReference>
<keyword evidence="6" id="KW-1185">Reference proteome</keyword>
<name>A0A072TS89_MEDTR</name>
<dbReference type="Proteomes" id="UP000002051">
    <property type="component" value="Unassembled WGS sequence"/>
</dbReference>
<reference evidence="5" key="3">
    <citation type="submission" date="2015-06" db="UniProtKB">
        <authorList>
            <consortium name="EnsemblPlants"/>
        </authorList>
    </citation>
    <scope>IDENTIFICATION</scope>
    <source>
        <strain evidence="5">cv. Jemalong A17</strain>
    </source>
</reference>